<gene>
    <name evidence="2" type="ORF">SAMN05216562_0333</name>
</gene>
<keyword evidence="1" id="KW-0812">Transmembrane</keyword>
<reference evidence="3" key="1">
    <citation type="submission" date="2016-10" db="EMBL/GenBank/DDBJ databases">
        <authorList>
            <person name="Varghese N."/>
            <person name="Submissions S."/>
        </authorList>
    </citation>
    <scope>NUCLEOTIDE SEQUENCE [LARGE SCALE GENOMIC DNA]</scope>
    <source>
        <strain evidence="3">CGMCC 1.10657</strain>
    </source>
</reference>
<sequence length="174" mass="19673">MSGWLPLIIIIFAVALVLGPVMWLKPNQRDRRLAKLRGSAAKAGMPVQMLPLPAAEGEGTAAVYYSRWEDARRLQLGWVLELQRVEHDMHFSGRWDWRNSRAAPKPAWEPLRQMLDQLPRDACAIVANQSGLGIQWQESGGDGAFSALQAVLDEFRPRIEEAIRRPKPAEPERE</sequence>
<dbReference type="OrthoDB" id="6386766at2"/>
<dbReference type="RefSeq" id="WP_091384456.1">
    <property type="nucleotide sequence ID" value="NZ_FNQO01000001.1"/>
</dbReference>
<keyword evidence="1" id="KW-1133">Transmembrane helix</keyword>
<organism evidence="2 3">
    <name type="scientific">Microbulbifer marinus</name>
    <dbReference type="NCBI Taxonomy" id="658218"/>
    <lineage>
        <taxon>Bacteria</taxon>
        <taxon>Pseudomonadati</taxon>
        <taxon>Pseudomonadota</taxon>
        <taxon>Gammaproteobacteria</taxon>
        <taxon>Cellvibrionales</taxon>
        <taxon>Microbulbiferaceae</taxon>
        <taxon>Microbulbifer</taxon>
    </lineage>
</organism>
<name>A0A1H3VWB8_9GAMM</name>
<keyword evidence="1" id="KW-0472">Membrane</keyword>
<accession>A0A1H3VWB8</accession>
<evidence type="ECO:0000256" key="1">
    <source>
        <dbReference type="SAM" id="Phobius"/>
    </source>
</evidence>
<evidence type="ECO:0000313" key="2">
    <source>
        <dbReference type="EMBL" id="SDZ79113.1"/>
    </source>
</evidence>
<evidence type="ECO:0000313" key="3">
    <source>
        <dbReference type="Proteomes" id="UP000198658"/>
    </source>
</evidence>
<dbReference type="EMBL" id="FNQO01000001">
    <property type="protein sequence ID" value="SDZ79113.1"/>
    <property type="molecule type" value="Genomic_DNA"/>
</dbReference>
<dbReference type="STRING" id="658218.SAMN05216562_0333"/>
<feature type="transmembrane region" description="Helical" evidence="1">
    <location>
        <begin position="6"/>
        <end position="24"/>
    </location>
</feature>
<protein>
    <recommendedName>
        <fullName evidence="4">Preprotein translocase subunit YajC</fullName>
    </recommendedName>
</protein>
<keyword evidence="3" id="KW-1185">Reference proteome</keyword>
<dbReference type="Proteomes" id="UP000198658">
    <property type="component" value="Unassembled WGS sequence"/>
</dbReference>
<evidence type="ECO:0008006" key="4">
    <source>
        <dbReference type="Google" id="ProtNLM"/>
    </source>
</evidence>
<dbReference type="AlphaFoldDB" id="A0A1H3VWB8"/>
<proteinExistence type="predicted"/>